<reference evidence="4" key="1">
    <citation type="submission" date="2016-02" db="EMBL/GenBank/DDBJ databases">
        <authorList>
            <person name="Wen L."/>
            <person name="He K."/>
            <person name="Yang H."/>
        </authorList>
    </citation>
    <scope>NUCLEOTIDE SEQUENCE [LARGE SCALE GENOMIC DNA]</scope>
    <source>
        <strain evidence="4">JCM 15929</strain>
    </source>
</reference>
<dbReference type="Pfam" id="PF22599">
    <property type="entry name" value="SecDF_P1_head"/>
    <property type="match status" value="1"/>
</dbReference>
<dbReference type="AlphaFoldDB" id="A0A138A3I5"/>
<dbReference type="Proteomes" id="UP000070258">
    <property type="component" value="Unassembled WGS sequence"/>
</dbReference>
<feature type="domain" description="SecDF P1 head subdomain" evidence="2">
    <location>
        <begin position="57"/>
        <end position="152"/>
    </location>
</feature>
<evidence type="ECO:0000313" key="3">
    <source>
        <dbReference type="EMBL" id="KXP04997.1"/>
    </source>
</evidence>
<gene>
    <name evidence="3" type="ORF">AXK60_12560</name>
</gene>
<accession>A0A138A3I5</accession>
<proteinExistence type="predicted"/>
<organism evidence="3 4">
    <name type="scientific">Tsukamurella pseudospumae</name>
    <dbReference type="NCBI Taxonomy" id="239498"/>
    <lineage>
        <taxon>Bacteria</taxon>
        <taxon>Bacillati</taxon>
        <taxon>Actinomycetota</taxon>
        <taxon>Actinomycetes</taxon>
        <taxon>Mycobacteriales</taxon>
        <taxon>Tsukamurellaceae</taxon>
        <taxon>Tsukamurella</taxon>
    </lineage>
</organism>
<dbReference type="STRING" id="239498.AXK60_12560"/>
<sequence>MALSACQGTAAGDPAPAPQVPQIRLVTNATPTTPNQCPSGVPDGAVAARMCNSAGDTLYELQPSVTHSPVKRASAGVPQNQGQWVVNVELSDADAKAFTELTARNVGKQVAIALGGRVLSAPAINSPITGGQVQLSGGFDENSAKDLAHRLQPS</sequence>
<dbReference type="Gene3D" id="3.30.1360.200">
    <property type="match status" value="1"/>
</dbReference>
<feature type="region of interest" description="Disordered" evidence="1">
    <location>
        <begin position="1"/>
        <end position="20"/>
    </location>
</feature>
<dbReference type="InterPro" id="IPR054384">
    <property type="entry name" value="SecDF_P1_head"/>
</dbReference>
<protein>
    <recommendedName>
        <fullName evidence="2">SecDF P1 head subdomain domain-containing protein</fullName>
    </recommendedName>
</protein>
<comment type="caution">
    <text evidence="3">The sequence shown here is derived from an EMBL/GenBank/DDBJ whole genome shotgun (WGS) entry which is preliminary data.</text>
</comment>
<evidence type="ECO:0000259" key="2">
    <source>
        <dbReference type="Pfam" id="PF22599"/>
    </source>
</evidence>
<name>A0A138A3I5_9ACTN</name>
<evidence type="ECO:0000313" key="4">
    <source>
        <dbReference type="Proteomes" id="UP000070258"/>
    </source>
</evidence>
<evidence type="ECO:0000256" key="1">
    <source>
        <dbReference type="SAM" id="MobiDB-lite"/>
    </source>
</evidence>
<dbReference type="EMBL" id="LSRF01000057">
    <property type="protein sequence ID" value="KXP04997.1"/>
    <property type="molecule type" value="Genomic_DNA"/>
</dbReference>